<evidence type="ECO:0000313" key="2">
    <source>
        <dbReference type="EMBL" id="MFD2822427.1"/>
    </source>
</evidence>
<dbReference type="Proteomes" id="UP001597533">
    <property type="component" value="Unassembled WGS sequence"/>
</dbReference>
<sequence length="198" mass="22892">MKNLMKNTLVLVALFTALLGHANSSFNDVKEVRRTIITLNDVKKGDKLLIKDKHKVILYQETIKNSGIYNKGFDLSELPNGDYFFEVDKALEIKMIPFNVTNNDVVFNKEKQTIVYKPLIKNSGNKLFISKLSLNKMPLSIEVQYENKDHDDFGVIYSETIKDTKTIKRILNLSKEEKGTYKVIIKTEGRTFIDYIQY</sequence>
<evidence type="ECO:0008006" key="4">
    <source>
        <dbReference type="Google" id="ProtNLM"/>
    </source>
</evidence>
<name>A0ABW5WKR0_9FLAO</name>
<dbReference type="EMBL" id="JBHUOV010000001">
    <property type="protein sequence ID" value="MFD2822427.1"/>
    <property type="molecule type" value="Genomic_DNA"/>
</dbReference>
<proteinExistence type="predicted"/>
<dbReference type="RefSeq" id="WP_183485067.1">
    <property type="nucleotide sequence ID" value="NZ_JBHUOV010000001.1"/>
</dbReference>
<reference evidence="3" key="1">
    <citation type="journal article" date="2019" name="Int. J. Syst. Evol. Microbiol.">
        <title>The Global Catalogue of Microorganisms (GCM) 10K type strain sequencing project: providing services to taxonomists for standard genome sequencing and annotation.</title>
        <authorList>
            <consortium name="The Broad Institute Genomics Platform"/>
            <consortium name="The Broad Institute Genome Sequencing Center for Infectious Disease"/>
            <person name="Wu L."/>
            <person name="Ma J."/>
        </authorList>
    </citation>
    <scope>NUCLEOTIDE SEQUENCE [LARGE SCALE GENOMIC DNA]</scope>
    <source>
        <strain evidence="3">KCTC 32141</strain>
    </source>
</reference>
<gene>
    <name evidence="2" type="ORF">ACFS5M_02025</name>
</gene>
<protein>
    <recommendedName>
        <fullName evidence="4">Por secretion system C-terminal sorting domain-containing protein</fullName>
    </recommendedName>
</protein>
<evidence type="ECO:0000313" key="3">
    <source>
        <dbReference type="Proteomes" id="UP001597533"/>
    </source>
</evidence>
<feature type="signal peptide" evidence="1">
    <location>
        <begin position="1"/>
        <end position="22"/>
    </location>
</feature>
<organism evidence="2 3">
    <name type="scientific">Lacinutrix iliipiscaria</name>
    <dbReference type="NCBI Taxonomy" id="1230532"/>
    <lineage>
        <taxon>Bacteria</taxon>
        <taxon>Pseudomonadati</taxon>
        <taxon>Bacteroidota</taxon>
        <taxon>Flavobacteriia</taxon>
        <taxon>Flavobacteriales</taxon>
        <taxon>Flavobacteriaceae</taxon>
        <taxon>Lacinutrix</taxon>
    </lineage>
</organism>
<keyword evidence="3" id="KW-1185">Reference proteome</keyword>
<comment type="caution">
    <text evidence="2">The sequence shown here is derived from an EMBL/GenBank/DDBJ whole genome shotgun (WGS) entry which is preliminary data.</text>
</comment>
<feature type="chain" id="PRO_5046794455" description="Por secretion system C-terminal sorting domain-containing protein" evidence="1">
    <location>
        <begin position="23"/>
        <end position="198"/>
    </location>
</feature>
<keyword evidence="1" id="KW-0732">Signal</keyword>
<evidence type="ECO:0000256" key="1">
    <source>
        <dbReference type="SAM" id="SignalP"/>
    </source>
</evidence>
<accession>A0ABW5WKR0</accession>